<evidence type="ECO:0000313" key="2">
    <source>
        <dbReference type="EMBL" id="RPA85343.1"/>
    </source>
</evidence>
<keyword evidence="3" id="KW-1185">Reference proteome</keyword>
<dbReference type="EMBL" id="ML119654">
    <property type="protein sequence ID" value="RPA85343.1"/>
    <property type="molecule type" value="Genomic_DNA"/>
</dbReference>
<name>A0A3N4IGR5_ASCIM</name>
<dbReference type="OrthoDB" id="2527403at2759"/>
<dbReference type="STRING" id="1160509.A0A3N4IGR5"/>
<dbReference type="Proteomes" id="UP000275078">
    <property type="component" value="Unassembled WGS sequence"/>
</dbReference>
<dbReference type="Pfam" id="PF10281">
    <property type="entry name" value="Ish1"/>
    <property type="match status" value="5"/>
</dbReference>
<sequence length="524" mass="58380">MKLTQGIVLLAIACSSAQATWGSHPSAYSKWTQDELQRWLADHDITYPEKTDRTALENLIRQNWEQKSYRPYSEWEPAQIQQYLREKGIEIEDKAADNKNWLLDTIKSNWHWTEATVEEAYANVKGWIFDSWTDSQIKTFLDKHNIPNPNPTSREALLAAARENYSAIAKKSSDAANYPGNWLYASWSDSDLKKWLDERGYNVPQPSTRDKLIAAVRRNSYLASQRLSSAQQTLTDEAFDTWSDSQLKATLDKYGFNVPQGSKRNELLALARRHKKKFTDEQHRVSASAASAYGSATSVVGENAAGATDTVKEYGSAAFETAIGAWSNSRLKAFLDSRGVPVPQGSTRDQLLASVRANKSKAQDKYGVWTFQDWSIENIQKWLEEQGHTVSATATTKRDDLVSSAEAALASASSAGGAAYDAITSAFAAATDTAKHSAFDTWSDSELKSYLDSYGVNTYQGNDRNKLLAEVRRQSYLFRNGGKEPTVLDRVQGLLGWVKEKAFGAADSTKQSADEAVKKVKEEL</sequence>
<feature type="signal peptide" evidence="1">
    <location>
        <begin position="1"/>
        <end position="19"/>
    </location>
</feature>
<organism evidence="2 3">
    <name type="scientific">Ascobolus immersus RN42</name>
    <dbReference type="NCBI Taxonomy" id="1160509"/>
    <lineage>
        <taxon>Eukaryota</taxon>
        <taxon>Fungi</taxon>
        <taxon>Dikarya</taxon>
        <taxon>Ascomycota</taxon>
        <taxon>Pezizomycotina</taxon>
        <taxon>Pezizomycetes</taxon>
        <taxon>Pezizales</taxon>
        <taxon>Ascobolaceae</taxon>
        <taxon>Ascobolus</taxon>
    </lineage>
</organism>
<gene>
    <name evidence="2" type="ORF">BJ508DRAFT_359075</name>
</gene>
<feature type="chain" id="PRO_5018287855" evidence="1">
    <location>
        <begin position="20"/>
        <end position="524"/>
    </location>
</feature>
<proteinExistence type="predicted"/>
<dbReference type="InterPro" id="IPR018803">
    <property type="entry name" value="Ish1/Msc1-like"/>
</dbReference>
<keyword evidence="1" id="KW-0732">Signal</keyword>
<evidence type="ECO:0000313" key="3">
    <source>
        <dbReference type="Proteomes" id="UP000275078"/>
    </source>
</evidence>
<evidence type="ECO:0000256" key="1">
    <source>
        <dbReference type="SAM" id="SignalP"/>
    </source>
</evidence>
<reference evidence="2 3" key="1">
    <citation type="journal article" date="2018" name="Nat. Ecol. Evol.">
        <title>Pezizomycetes genomes reveal the molecular basis of ectomycorrhizal truffle lifestyle.</title>
        <authorList>
            <person name="Murat C."/>
            <person name="Payen T."/>
            <person name="Noel B."/>
            <person name="Kuo A."/>
            <person name="Morin E."/>
            <person name="Chen J."/>
            <person name="Kohler A."/>
            <person name="Krizsan K."/>
            <person name="Balestrini R."/>
            <person name="Da Silva C."/>
            <person name="Montanini B."/>
            <person name="Hainaut M."/>
            <person name="Levati E."/>
            <person name="Barry K.W."/>
            <person name="Belfiori B."/>
            <person name="Cichocki N."/>
            <person name="Clum A."/>
            <person name="Dockter R.B."/>
            <person name="Fauchery L."/>
            <person name="Guy J."/>
            <person name="Iotti M."/>
            <person name="Le Tacon F."/>
            <person name="Lindquist E.A."/>
            <person name="Lipzen A."/>
            <person name="Malagnac F."/>
            <person name="Mello A."/>
            <person name="Molinier V."/>
            <person name="Miyauchi S."/>
            <person name="Poulain J."/>
            <person name="Riccioni C."/>
            <person name="Rubini A."/>
            <person name="Sitrit Y."/>
            <person name="Splivallo R."/>
            <person name="Traeger S."/>
            <person name="Wang M."/>
            <person name="Zifcakova L."/>
            <person name="Wipf D."/>
            <person name="Zambonelli A."/>
            <person name="Paolocci F."/>
            <person name="Nowrousian M."/>
            <person name="Ottonello S."/>
            <person name="Baldrian P."/>
            <person name="Spatafora J.W."/>
            <person name="Henrissat B."/>
            <person name="Nagy L.G."/>
            <person name="Aury J.M."/>
            <person name="Wincker P."/>
            <person name="Grigoriev I.V."/>
            <person name="Bonfante P."/>
            <person name="Martin F.M."/>
        </authorList>
    </citation>
    <scope>NUCLEOTIDE SEQUENCE [LARGE SCALE GENOMIC DNA]</scope>
    <source>
        <strain evidence="2 3">RN42</strain>
    </source>
</reference>
<dbReference type="AlphaFoldDB" id="A0A3N4IGR5"/>
<protein>
    <submittedName>
        <fullName evidence="2">Meiotic sister chromatid recombination protein ish1</fullName>
    </submittedName>
</protein>
<accession>A0A3N4IGR5</accession>